<protein>
    <submittedName>
        <fullName evidence="1">Uncharacterized protein</fullName>
    </submittedName>
</protein>
<gene>
    <name evidence="1" type="ORF">L3Q82_018619</name>
</gene>
<dbReference type="EMBL" id="CM041552">
    <property type="protein sequence ID" value="KAI3354062.1"/>
    <property type="molecule type" value="Genomic_DNA"/>
</dbReference>
<evidence type="ECO:0000313" key="1">
    <source>
        <dbReference type="EMBL" id="KAI3354062.1"/>
    </source>
</evidence>
<sequence length="416" mass="47014">MQSTEARFNKNSLLLALRRYSSAVSDMEHTILLPSLLRDVPSDEVCDCDTAEESCRDLYDNYLMLKAVRNTVESGLVHLDERKANTATALNKTLEPLLNTDPEALFHFHLKGLFSVMSDLTKKTQSLTDKYMDIIGTGCRAAEDTQPEERCAARPWLCLPDPPTRAHRADLSPGSCRLLSEEMKKKKKKKREEGSEGGNATQEVEGVKKNHFRMSMEDYDYLFKIVLIGNAGVGKTCLVRRFTQGLFPPGQGATIGVDFMIKTVEIKGEKVKLQIWDTAGQERFRSITQSYYRSANALILTYDITCEDSFRCLPEWLREIEQYANNQVVTILVGNKIDLAEKREVLRQRAEDFAEAQSMLYLETSAKESDNVEKLFLDLACELIREAKQNKLDNNDTAPMPGEGKTISYLSCCSLN</sequence>
<comment type="caution">
    <text evidence="1">The sequence shown here is derived from an EMBL/GenBank/DDBJ whole genome shotgun (WGS) entry which is preliminary data.</text>
</comment>
<keyword evidence="2" id="KW-1185">Reference proteome</keyword>
<reference evidence="1" key="1">
    <citation type="submission" date="2022-04" db="EMBL/GenBank/DDBJ databases">
        <title>Jade perch genome.</title>
        <authorList>
            <person name="Chao B."/>
        </authorList>
    </citation>
    <scope>NUCLEOTIDE SEQUENCE</scope>
    <source>
        <strain evidence="1">CB-2022</strain>
    </source>
</reference>
<dbReference type="Proteomes" id="UP000831701">
    <property type="component" value="Chromosome 22"/>
</dbReference>
<name>A0ACB8VEM0_9TELE</name>
<evidence type="ECO:0000313" key="2">
    <source>
        <dbReference type="Proteomes" id="UP000831701"/>
    </source>
</evidence>
<accession>A0ACB8VEM0</accession>
<proteinExistence type="predicted"/>
<organism evidence="1 2">
    <name type="scientific">Scortum barcoo</name>
    <name type="common">barcoo grunter</name>
    <dbReference type="NCBI Taxonomy" id="214431"/>
    <lineage>
        <taxon>Eukaryota</taxon>
        <taxon>Metazoa</taxon>
        <taxon>Chordata</taxon>
        <taxon>Craniata</taxon>
        <taxon>Vertebrata</taxon>
        <taxon>Euteleostomi</taxon>
        <taxon>Actinopterygii</taxon>
        <taxon>Neopterygii</taxon>
        <taxon>Teleostei</taxon>
        <taxon>Neoteleostei</taxon>
        <taxon>Acanthomorphata</taxon>
        <taxon>Eupercaria</taxon>
        <taxon>Centrarchiformes</taxon>
        <taxon>Terapontoidei</taxon>
        <taxon>Terapontidae</taxon>
        <taxon>Scortum</taxon>
    </lineage>
</organism>